<reference evidence="2 3" key="1">
    <citation type="submission" date="2015-09" db="EMBL/GenBank/DDBJ databases">
        <title>Trachymyrmex zeteki WGS genome.</title>
        <authorList>
            <person name="Nygaard S."/>
            <person name="Hu H."/>
            <person name="Boomsma J."/>
            <person name="Zhang G."/>
        </authorList>
    </citation>
    <scope>NUCLEOTIDE SEQUENCE [LARGE SCALE GENOMIC DNA]</scope>
    <source>
        <strain evidence="2">Tzet28-1</strain>
        <tissue evidence="2">Whole body</tissue>
    </source>
</reference>
<keyword evidence="1" id="KW-0472">Membrane</keyword>
<evidence type="ECO:0000256" key="1">
    <source>
        <dbReference type="SAM" id="Phobius"/>
    </source>
</evidence>
<dbReference type="EMBL" id="KQ983089">
    <property type="protein sequence ID" value="KYQ47671.1"/>
    <property type="molecule type" value="Genomic_DNA"/>
</dbReference>
<evidence type="ECO:0000313" key="2">
    <source>
        <dbReference type="EMBL" id="KYQ47671.1"/>
    </source>
</evidence>
<gene>
    <name evidence="2" type="ORF">ALC60_13427</name>
</gene>
<keyword evidence="1" id="KW-0812">Transmembrane</keyword>
<sequence length="192" mass="21627">MIIHVLCNIVATGNQLIGFNIIKAEPVERIPLFGSSGANTSNLNLQPISSFSQPHISIQTLRPQMSPGRTPSPMDYNPPLVQQPYQPNNVTPIMQQSNILDVQFYNESQLSENNRIIEIATIKYSALGSMASAPICLKVLERHHRTRDHTAYLTDHGGRSEADSDGDDGGGSVMMMVVVVIVVVWWWWWWWW</sequence>
<accession>A0A151WIN2</accession>
<proteinExistence type="predicted"/>
<keyword evidence="3" id="KW-1185">Reference proteome</keyword>
<keyword evidence="1" id="KW-1133">Transmembrane helix</keyword>
<dbReference type="AlphaFoldDB" id="A0A151WIN2"/>
<organism evidence="2 3">
    <name type="scientific">Mycetomoellerius zeteki</name>
    <dbReference type="NCBI Taxonomy" id="64791"/>
    <lineage>
        <taxon>Eukaryota</taxon>
        <taxon>Metazoa</taxon>
        <taxon>Ecdysozoa</taxon>
        <taxon>Arthropoda</taxon>
        <taxon>Hexapoda</taxon>
        <taxon>Insecta</taxon>
        <taxon>Pterygota</taxon>
        <taxon>Neoptera</taxon>
        <taxon>Endopterygota</taxon>
        <taxon>Hymenoptera</taxon>
        <taxon>Apocrita</taxon>
        <taxon>Aculeata</taxon>
        <taxon>Formicoidea</taxon>
        <taxon>Formicidae</taxon>
        <taxon>Myrmicinae</taxon>
        <taxon>Mycetomoellerius</taxon>
    </lineage>
</organism>
<protein>
    <submittedName>
        <fullName evidence="2">Uncharacterized protein</fullName>
    </submittedName>
</protein>
<dbReference type="Proteomes" id="UP000075809">
    <property type="component" value="Unassembled WGS sequence"/>
</dbReference>
<name>A0A151WIN2_9HYME</name>
<evidence type="ECO:0000313" key="3">
    <source>
        <dbReference type="Proteomes" id="UP000075809"/>
    </source>
</evidence>
<feature type="transmembrane region" description="Helical" evidence="1">
    <location>
        <begin position="169"/>
        <end position="189"/>
    </location>
</feature>